<gene>
    <name evidence="1" type="ORF">EV201_3105</name>
</gene>
<evidence type="ECO:0000313" key="1">
    <source>
        <dbReference type="EMBL" id="RZT91291.1"/>
    </source>
</evidence>
<dbReference type="EMBL" id="SHKN01000005">
    <property type="protein sequence ID" value="RZT91291.1"/>
    <property type="molecule type" value="Genomic_DNA"/>
</dbReference>
<organism evidence="1 2">
    <name type="scientific">Ancylomarina subtilis</name>
    <dbReference type="NCBI Taxonomy" id="1639035"/>
    <lineage>
        <taxon>Bacteria</taxon>
        <taxon>Pseudomonadati</taxon>
        <taxon>Bacteroidota</taxon>
        <taxon>Bacteroidia</taxon>
        <taxon>Marinilabiliales</taxon>
        <taxon>Marinifilaceae</taxon>
        <taxon>Ancylomarina</taxon>
    </lineage>
</organism>
<reference evidence="1 2" key="1">
    <citation type="submission" date="2019-02" db="EMBL/GenBank/DDBJ databases">
        <title>Genomic Encyclopedia of Type Strains, Phase IV (KMG-IV): sequencing the most valuable type-strain genomes for metagenomic binning, comparative biology and taxonomic classification.</title>
        <authorList>
            <person name="Goeker M."/>
        </authorList>
    </citation>
    <scope>NUCLEOTIDE SEQUENCE [LARGE SCALE GENOMIC DNA]</scope>
    <source>
        <strain evidence="1 2">DSM 28825</strain>
    </source>
</reference>
<dbReference type="Proteomes" id="UP000293562">
    <property type="component" value="Unassembled WGS sequence"/>
</dbReference>
<comment type="caution">
    <text evidence="1">The sequence shown here is derived from an EMBL/GenBank/DDBJ whole genome shotgun (WGS) entry which is preliminary data.</text>
</comment>
<keyword evidence="2" id="KW-1185">Reference proteome</keyword>
<protein>
    <submittedName>
        <fullName evidence="1">Uncharacterized protein</fullName>
    </submittedName>
</protein>
<proteinExistence type="predicted"/>
<accession>A0A4Q7V4B2</accession>
<evidence type="ECO:0000313" key="2">
    <source>
        <dbReference type="Proteomes" id="UP000293562"/>
    </source>
</evidence>
<sequence>MRFKNSGADNRILETPGELFAAARGENAIFPFQTLNAVKPKKTLTVYYTNLQLMFYYTRKLNITFKK</sequence>
<name>A0A4Q7V4B2_9BACT</name>
<dbReference type="AlphaFoldDB" id="A0A4Q7V4B2"/>